<organism evidence="2 3">
    <name type="scientific">Moelleriella libera RCEF 2490</name>
    <dbReference type="NCBI Taxonomy" id="1081109"/>
    <lineage>
        <taxon>Eukaryota</taxon>
        <taxon>Fungi</taxon>
        <taxon>Dikarya</taxon>
        <taxon>Ascomycota</taxon>
        <taxon>Pezizomycotina</taxon>
        <taxon>Sordariomycetes</taxon>
        <taxon>Hypocreomycetidae</taxon>
        <taxon>Hypocreales</taxon>
        <taxon>Clavicipitaceae</taxon>
        <taxon>Moelleriella</taxon>
    </lineage>
</organism>
<feature type="signal peptide" evidence="1">
    <location>
        <begin position="1"/>
        <end position="21"/>
    </location>
</feature>
<dbReference type="PANTHER" id="PTHR42060:SF1">
    <property type="entry name" value="NHL REPEAT-CONTAINING PROTEIN"/>
    <property type="match status" value="1"/>
</dbReference>
<sequence>MRLLALSLPLAAALTAKQVYQFPYRSQFVENLALLPTGQVLVTTFDQARLYTINPHDGSAHVVSQLPGADALAGIAQIGPWTYAVAAGRFDAGRLSFAPGSSQIGIINIRSCKHHHKNDSLQTVARLPQATLLNGMASLPRYPHIVLTADSKTGYIYRVNTRNGRVDIALQDEALAPGPNPKIIALGVNGIQIHNGYLYVSHSEKQLVGRYKIDARGNAKGKLDVIAQWPAGLPDDFAVARNGTVFAADHDGGLIKIDPDGKQVTLASLNSTGVYLDAPTSVKLSKDEKTIFLTAGGNSSTIGKGGGLIILR</sequence>
<comment type="caution">
    <text evidence="2">The sequence shown here is derived from an EMBL/GenBank/DDBJ whole genome shotgun (WGS) entry which is preliminary data.</text>
</comment>
<dbReference type="Gene3D" id="2.120.10.30">
    <property type="entry name" value="TolB, C-terminal domain"/>
    <property type="match status" value="1"/>
</dbReference>
<accession>A0A162IIH0</accession>
<proteinExistence type="predicted"/>
<dbReference type="SUPFAM" id="SSF63829">
    <property type="entry name" value="Calcium-dependent phosphotriesterase"/>
    <property type="match status" value="1"/>
</dbReference>
<dbReference type="InterPro" id="IPR011042">
    <property type="entry name" value="6-blade_b-propeller_TolB-like"/>
</dbReference>
<evidence type="ECO:0000313" key="3">
    <source>
        <dbReference type="Proteomes" id="UP000078544"/>
    </source>
</evidence>
<evidence type="ECO:0000313" key="2">
    <source>
        <dbReference type="EMBL" id="KZZ94722.1"/>
    </source>
</evidence>
<dbReference type="OrthoDB" id="9977941at2759"/>
<name>A0A162IIH0_9HYPO</name>
<gene>
    <name evidence="2" type="ORF">AAL_04833</name>
</gene>
<keyword evidence="3" id="KW-1185">Reference proteome</keyword>
<feature type="chain" id="PRO_5007835460" evidence="1">
    <location>
        <begin position="22"/>
        <end position="312"/>
    </location>
</feature>
<evidence type="ECO:0000256" key="1">
    <source>
        <dbReference type="SAM" id="SignalP"/>
    </source>
</evidence>
<dbReference type="Proteomes" id="UP000078544">
    <property type="component" value="Unassembled WGS sequence"/>
</dbReference>
<protein>
    <submittedName>
        <fullName evidence="2">Six-bladed beta-propeller, TolB-like protein</fullName>
    </submittedName>
</protein>
<dbReference type="STRING" id="1081109.A0A162IIH0"/>
<dbReference type="EMBL" id="AZGY01000010">
    <property type="protein sequence ID" value="KZZ94722.1"/>
    <property type="molecule type" value="Genomic_DNA"/>
</dbReference>
<dbReference type="InterPro" id="IPR052998">
    <property type="entry name" value="Hetero-Diels-Alderase-like"/>
</dbReference>
<dbReference type="AlphaFoldDB" id="A0A162IIH0"/>
<keyword evidence="1" id="KW-0732">Signal</keyword>
<reference evidence="2 3" key="1">
    <citation type="journal article" date="2016" name="Genome Biol. Evol.">
        <title>Divergent and convergent evolution of fungal pathogenicity.</title>
        <authorList>
            <person name="Shang Y."/>
            <person name="Xiao G."/>
            <person name="Zheng P."/>
            <person name="Cen K."/>
            <person name="Zhan S."/>
            <person name="Wang C."/>
        </authorList>
    </citation>
    <scope>NUCLEOTIDE SEQUENCE [LARGE SCALE GENOMIC DNA]</scope>
    <source>
        <strain evidence="2 3">RCEF 2490</strain>
    </source>
</reference>
<dbReference type="PANTHER" id="PTHR42060">
    <property type="entry name" value="NHL REPEAT-CONTAINING PROTEIN-RELATED"/>
    <property type="match status" value="1"/>
</dbReference>